<dbReference type="PANTHER" id="PTHR47505">
    <property type="entry name" value="DNA UTILIZATION PROTEIN YHGH"/>
    <property type="match status" value="1"/>
</dbReference>
<dbReference type="PATRIC" id="fig|1414851.3.peg.2500"/>
<dbReference type="GO" id="GO:0016757">
    <property type="term" value="F:glycosyltransferase activity"/>
    <property type="evidence" value="ECO:0007669"/>
    <property type="project" value="UniProtKB-KW"/>
</dbReference>
<proteinExistence type="inferred from homology"/>
<comment type="caution">
    <text evidence="3">The sequence shown here is derived from an EMBL/GenBank/DDBJ whole genome shotgun (WGS) entry which is preliminary data.</text>
</comment>
<dbReference type="EMBL" id="AYSV01000132">
    <property type="protein sequence ID" value="ETD66885.1"/>
    <property type="molecule type" value="Genomic_DNA"/>
</dbReference>
<dbReference type="SUPFAM" id="SSF53271">
    <property type="entry name" value="PRTase-like"/>
    <property type="match status" value="1"/>
</dbReference>
<evidence type="ECO:0000256" key="1">
    <source>
        <dbReference type="ARBA" id="ARBA00008007"/>
    </source>
</evidence>
<dbReference type="AlphaFoldDB" id="V8FRT9"/>
<keyword evidence="3" id="KW-0328">Glycosyltransferase</keyword>
<organism evidence="3 4">
    <name type="scientific">Pelistega indica</name>
    <dbReference type="NCBI Taxonomy" id="1414851"/>
    <lineage>
        <taxon>Bacteria</taxon>
        <taxon>Pseudomonadati</taxon>
        <taxon>Pseudomonadota</taxon>
        <taxon>Betaproteobacteria</taxon>
        <taxon>Burkholderiales</taxon>
        <taxon>Alcaligenaceae</taxon>
        <taxon>Pelistega</taxon>
    </lineage>
</organism>
<dbReference type="Pfam" id="PF00156">
    <property type="entry name" value="Pribosyltran"/>
    <property type="match status" value="1"/>
</dbReference>
<name>V8FRT9_9BURK</name>
<protein>
    <submittedName>
        <fullName evidence="3">Phosphoribosyltransferase</fullName>
    </submittedName>
</protein>
<feature type="domain" description="Phosphoribosyltransferase" evidence="2">
    <location>
        <begin position="137"/>
        <end position="228"/>
    </location>
</feature>
<evidence type="ECO:0000313" key="4">
    <source>
        <dbReference type="Proteomes" id="UP000018766"/>
    </source>
</evidence>
<dbReference type="InterPro" id="IPR051910">
    <property type="entry name" value="ComF/GntX_DNA_util-trans"/>
</dbReference>
<dbReference type="InterPro" id="IPR029057">
    <property type="entry name" value="PRTase-like"/>
</dbReference>
<dbReference type="CDD" id="cd06223">
    <property type="entry name" value="PRTases_typeI"/>
    <property type="match status" value="1"/>
</dbReference>
<dbReference type="OrthoDB" id="9793412at2"/>
<evidence type="ECO:0000259" key="2">
    <source>
        <dbReference type="Pfam" id="PF00156"/>
    </source>
</evidence>
<dbReference type="Proteomes" id="UP000018766">
    <property type="component" value="Unassembled WGS sequence"/>
</dbReference>
<reference evidence="3 4" key="1">
    <citation type="submission" date="2013-11" db="EMBL/GenBank/DDBJ databases">
        <title>Genomic analysis of Pelistega sp. HM-7.</title>
        <authorList>
            <person name="Kumbhare S.V."/>
            <person name="Shetty S.A."/>
            <person name="Sharma O."/>
            <person name="Dhotre D.P."/>
        </authorList>
    </citation>
    <scope>NUCLEOTIDE SEQUENCE [LARGE SCALE GENOMIC DNA]</scope>
    <source>
        <strain evidence="3 4">HM-7</strain>
    </source>
</reference>
<keyword evidence="4" id="KW-1185">Reference proteome</keyword>
<dbReference type="PANTHER" id="PTHR47505:SF1">
    <property type="entry name" value="DNA UTILIZATION PROTEIN YHGH"/>
    <property type="match status" value="1"/>
</dbReference>
<keyword evidence="3" id="KW-0808">Transferase</keyword>
<accession>V8FRT9</accession>
<sequence length="232" mass="26147">MNIFNNLVKGVCPLCRESATLGQFCYACKEDILASIHYHSPRCSYCQLPLNDKGLCDNCHYYHLSLTVYSAFDYAPPLDSLVLRFKNNGQTHLSTCFAQLIFEQLIKKNHLPDKRTVLIPIPSKKNSLKKRAYNPASLFAKSLAKKLQCQLDLSTLRCRQQANADQKTLSRLDRFVSSRDQYYCSRRVNYTDVILIDDILTTGSTLESASRALLAAGAQNVQAIVIARTITT</sequence>
<comment type="similarity">
    <text evidence="1">Belongs to the ComF/GntX family.</text>
</comment>
<evidence type="ECO:0000313" key="3">
    <source>
        <dbReference type="EMBL" id="ETD66885.1"/>
    </source>
</evidence>
<gene>
    <name evidence="3" type="ORF">V757_12010</name>
</gene>
<dbReference type="Gene3D" id="3.40.50.2020">
    <property type="match status" value="1"/>
</dbReference>
<dbReference type="RefSeq" id="WP_023953180.1">
    <property type="nucleotide sequence ID" value="NZ_AYSV01000132.1"/>
</dbReference>
<dbReference type="InterPro" id="IPR000836">
    <property type="entry name" value="PRTase_dom"/>
</dbReference>